<protein>
    <submittedName>
        <fullName evidence="5">Expansin-like B1</fullName>
    </submittedName>
</protein>
<dbReference type="InterPro" id="IPR036749">
    <property type="entry name" value="Expansin_CBD_sf"/>
</dbReference>
<feature type="domain" description="Expansin-like CBD" evidence="3">
    <location>
        <begin position="164"/>
        <end position="247"/>
    </location>
</feature>
<dbReference type="PRINTS" id="PR01225">
    <property type="entry name" value="EXPANSNFAMLY"/>
</dbReference>
<dbReference type="Pfam" id="PF03330">
    <property type="entry name" value="DPBB_1"/>
    <property type="match status" value="1"/>
</dbReference>
<evidence type="ECO:0000259" key="2">
    <source>
        <dbReference type="PROSITE" id="PS50842"/>
    </source>
</evidence>
<dbReference type="PANTHER" id="PTHR31692:SF2">
    <property type="entry name" value="EXPANSIN-LIKE B1"/>
    <property type="match status" value="1"/>
</dbReference>
<organism evidence="4 5">
    <name type="scientific">Coffea arabica</name>
    <name type="common">Arabian coffee</name>
    <dbReference type="NCBI Taxonomy" id="13443"/>
    <lineage>
        <taxon>Eukaryota</taxon>
        <taxon>Viridiplantae</taxon>
        <taxon>Streptophyta</taxon>
        <taxon>Embryophyta</taxon>
        <taxon>Tracheophyta</taxon>
        <taxon>Spermatophyta</taxon>
        <taxon>Magnoliopsida</taxon>
        <taxon>eudicotyledons</taxon>
        <taxon>Gunneridae</taxon>
        <taxon>Pentapetalae</taxon>
        <taxon>asterids</taxon>
        <taxon>lamiids</taxon>
        <taxon>Gentianales</taxon>
        <taxon>Rubiaceae</taxon>
        <taxon>Ixoroideae</taxon>
        <taxon>Gardenieae complex</taxon>
        <taxon>Bertiereae - Coffeeae clade</taxon>
        <taxon>Coffeeae</taxon>
        <taxon>Coffea</taxon>
    </lineage>
</organism>
<feature type="domain" description="Expansin-like EG45" evidence="2">
    <location>
        <begin position="48"/>
        <end position="151"/>
    </location>
</feature>
<dbReference type="GO" id="GO:0009653">
    <property type="term" value="P:anatomical structure morphogenesis"/>
    <property type="evidence" value="ECO:0007669"/>
    <property type="project" value="UniProtKB-ARBA"/>
</dbReference>
<evidence type="ECO:0000313" key="5">
    <source>
        <dbReference type="RefSeq" id="XP_027083876.2"/>
    </source>
</evidence>
<sequence length="251" mass="28190">MGFRSSMNYYYAAFLCTTVLLPAALCYYGGDYSRATYYGRPDFLGTPTGACGFGEYGRFVNDGRVTAVSRLYRGGSGCGACYRVRCTIPEDCSEEGTRVVVTDYGEGDKTDFILSQAAFEGLARPYKAQHLFAYGVVGVEFKRVPCLYYRRFIFLVLPQSRYPAYLAIVPLYQPGTFDIIAIEVFQADRGEWRPMRRAYGTVFDITDAPLGVITLRYKSVDYGDPESWVQLNEVIPSDWKAGHAYEIEIPA</sequence>
<evidence type="ECO:0000256" key="1">
    <source>
        <dbReference type="RuleBase" id="RU003460"/>
    </source>
</evidence>
<evidence type="ECO:0000259" key="3">
    <source>
        <dbReference type="PROSITE" id="PS50843"/>
    </source>
</evidence>
<dbReference type="Pfam" id="PF01357">
    <property type="entry name" value="Expansin_C"/>
    <property type="match status" value="1"/>
</dbReference>
<dbReference type="GO" id="GO:0005576">
    <property type="term" value="C:extracellular region"/>
    <property type="evidence" value="ECO:0007669"/>
    <property type="project" value="InterPro"/>
</dbReference>
<gene>
    <name evidence="5" type="primary">LOC113706183</name>
</gene>
<dbReference type="SUPFAM" id="SSF49590">
    <property type="entry name" value="PHL pollen allergen"/>
    <property type="match status" value="1"/>
</dbReference>
<dbReference type="OrthoDB" id="5823761at2759"/>
<dbReference type="PROSITE" id="PS50842">
    <property type="entry name" value="EXPANSIN_EG45"/>
    <property type="match status" value="1"/>
</dbReference>
<reference evidence="4" key="1">
    <citation type="journal article" date="2025" name="Foods">
        <title>Unveiling the Microbial Signatures of Arabica Coffee Cherries: Insights into Ripeness Specific Diversity, Functional Traits, and Implications for Quality and Safety.</title>
        <authorList>
            <consortium name="RefSeq"/>
            <person name="Tenea G.N."/>
            <person name="Cifuentes V."/>
            <person name="Reyes P."/>
            <person name="Cevallos-Vallejos M."/>
        </authorList>
    </citation>
    <scope>NUCLEOTIDE SEQUENCE [LARGE SCALE GENOMIC DNA]</scope>
</reference>
<dbReference type="Gene3D" id="2.60.40.760">
    <property type="entry name" value="Expansin, cellulose-binding-like domain"/>
    <property type="match status" value="1"/>
</dbReference>
<name>A0A6P6U140_COFAR</name>
<comment type="similarity">
    <text evidence="1">Belongs to the expansin family.</text>
</comment>
<dbReference type="InterPro" id="IPR007117">
    <property type="entry name" value="Expansin_CBD"/>
</dbReference>
<reference evidence="5" key="2">
    <citation type="submission" date="2025-08" db="UniProtKB">
        <authorList>
            <consortium name="RefSeq"/>
        </authorList>
    </citation>
    <scope>IDENTIFICATION</scope>
    <source>
        <tissue evidence="5">Leaves</tissue>
    </source>
</reference>
<dbReference type="InterPro" id="IPR007118">
    <property type="entry name" value="Expan_Lol_pI"/>
</dbReference>
<dbReference type="RefSeq" id="XP_027083876.2">
    <property type="nucleotide sequence ID" value="XM_027228075.2"/>
</dbReference>
<dbReference type="PROSITE" id="PS50843">
    <property type="entry name" value="EXPANSIN_CBD"/>
    <property type="match status" value="1"/>
</dbReference>
<dbReference type="GeneID" id="113706183"/>
<dbReference type="AlphaFoldDB" id="A0A6P6U140"/>
<dbReference type="InterPro" id="IPR036908">
    <property type="entry name" value="RlpA-like_sf"/>
</dbReference>
<dbReference type="Gene3D" id="2.40.40.10">
    <property type="entry name" value="RlpA-like domain"/>
    <property type="match status" value="1"/>
</dbReference>
<dbReference type="PANTHER" id="PTHR31692">
    <property type="entry name" value="EXPANSIN-B3"/>
    <property type="match status" value="1"/>
</dbReference>
<dbReference type="SUPFAM" id="SSF50685">
    <property type="entry name" value="Barwin-like endoglucanases"/>
    <property type="match status" value="1"/>
</dbReference>
<proteinExistence type="inferred from homology"/>
<dbReference type="InterPro" id="IPR007112">
    <property type="entry name" value="Expansin/allergen_DPBB_dom"/>
</dbReference>
<accession>A0A6P6U140</accession>
<dbReference type="Proteomes" id="UP001652660">
    <property type="component" value="Chromosome 8c"/>
</dbReference>
<dbReference type="InterPro" id="IPR009009">
    <property type="entry name" value="RlpA-like_DPBB"/>
</dbReference>
<keyword evidence="4" id="KW-1185">Reference proteome</keyword>
<evidence type="ECO:0000313" key="4">
    <source>
        <dbReference type="Proteomes" id="UP001652660"/>
    </source>
</evidence>